<organism evidence="1 2">
    <name type="scientific">Rhodovulum visakhapatnamense</name>
    <dbReference type="NCBI Taxonomy" id="364297"/>
    <lineage>
        <taxon>Bacteria</taxon>
        <taxon>Pseudomonadati</taxon>
        <taxon>Pseudomonadota</taxon>
        <taxon>Alphaproteobacteria</taxon>
        <taxon>Rhodobacterales</taxon>
        <taxon>Paracoccaceae</taxon>
        <taxon>Rhodovulum</taxon>
    </lineage>
</organism>
<reference evidence="1 2" key="1">
    <citation type="submission" date="2019-03" db="EMBL/GenBank/DDBJ databases">
        <title>Genomic Encyclopedia of Type Strains, Phase IV (KMG-IV): sequencing the most valuable type-strain genomes for metagenomic binning, comparative biology and taxonomic classification.</title>
        <authorList>
            <person name="Goeker M."/>
        </authorList>
    </citation>
    <scope>NUCLEOTIDE SEQUENCE [LARGE SCALE GENOMIC DNA]</scope>
    <source>
        <strain evidence="1 2">JA181</strain>
    </source>
</reference>
<dbReference type="AlphaFoldDB" id="A0A4R8G5W2"/>
<protein>
    <recommendedName>
        <fullName evidence="3">TOBE domain-containing protein</fullName>
    </recommendedName>
</protein>
<evidence type="ECO:0000313" key="2">
    <source>
        <dbReference type="Proteomes" id="UP000295484"/>
    </source>
</evidence>
<name>A0A4R8G5W2_9RHOB</name>
<dbReference type="EMBL" id="SOEB01000006">
    <property type="protein sequence ID" value="TDX30619.1"/>
    <property type="molecule type" value="Genomic_DNA"/>
</dbReference>
<accession>A0A4R8G5W2</accession>
<dbReference type="SUPFAM" id="SSF50331">
    <property type="entry name" value="MOP-like"/>
    <property type="match status" value="1"/>
</dbReference>
<evidence type="ECO:0000313" key="1">
    <source>
        <dbReference type="EMBL" id="TDX30619.1"/>
    </source>
</evidence>
<dbReference type="InterPro" id="IPR008995">
    <property type="entry name" value="Mo/tungstate-bd_C_term_dom"/>
</dbReference>
<dbReference type="InterPro" id="IPR012340">
    <property type="entry name" value="NA-bd_OB-fold"/>
</dbReference>
<gene>
    <name evidence="1" type="ORF">EV657_106103</name>
</gene>
<dbReference type="Proteomes" id="UP000295484">
    <property type="component" value="Unassembled WGS sequence"/>
</dbReference>
<sequence>MTAGLRPEALRLLPDPGGAFPLDYVEELGGARLLHGRIGGQAAVAQTAAEAPVADRMALVADLADLHLFDPVSGRRLD</sequence>
<proteinExistence type="predicted"/>
<evidence type="ECO:0008006" key="3">
    <source>
        <dbReference type="Google" id="ProtNLM"/>
    </source>
</evidence>
<comment type="caution">
    <text evidence="1">The sequence shown here is derived from an EMBL/GenBank/DDBJ whole genome shotgun (WGS) entry which is preliminary data.</text>
</comment>
<dbReference type="Gene3D" id="2.40.50.100">
    <property type="match status" value="1"/>
</dbReference>
<dbReference type="Gene3D" id="2.40.50.140">
    <property type="entry name" value="Nucleic acid-binding proteins"/>
    <property type="match status" value="1"/>
</dbReference>